<dbReference type="KEGG" id="gtt:GUITHDRAFT_118483"/>
<reference evidence="8 10" key="1">
    <citation type="journal article" date="2012" name="Nature">
        <title>Algal genomes reveal evolutionary mosaicism and the fate of nucleomorphs.</title>
        <authorList>
            <consortium name="DOE Joint Genome Institute"/>
            <person name="Curtis B.A."/>
            <person name="Tanifuji G."/>
            <person name="Burki F."/>
            <person name="Gruber A."/>
            <person name="Irimia M."/>
            <person name="Maruyama S."/>
            <person name="Arias M.C."/>
            <person name="Ball S.G."/>
            <person name="Gile G.H."/>
            <person name="Hirakawa Y."/>
            <person name="Hopkins J.F."/>
            <person name="Kuo A."/>
            <person name="Rensing S.A."/>
            <person name="Schmutz J."/>
            <person name="Symeonidi A."/>
            <person name="Elias M."/>
            <person name="Eveleigh R.J."/>
            <person name="Herman E.K."/>
            <person name="Klute M.J."/>
            <person name="Nakayama T."/>
            <person name="Obornik M."/>
            <person name="Reyes-Prieto A."/>
            <person name="Armbrust E.V."/>
            <person name="Aves S.J."/>
            <person name="Beiko R.G."/>
            <person name="Coutinho P."/>
            <person name="Dacks J.B."/>
            <person name="Durnford D.G."/>
            <person name="Fast N.M."/>
            <person name="Green B.R."/>
            <person name="Grisdale C.J."/>
            <person name="Hempel F."/>
            <person name="Henrissat B."/>
            <person name="Hoppner M.P."/>
            <person name="Ishida K."/>
            <person name="Kim E."/>
            <person name="Koreny L."/>
            <person name="Kroth P.G."/>
            <person name="Liu Y."/>
            <person name="Malik S.B."/>
            <person name="Maier U.G."/>
            <person name="McRose D."/>
            <person name="Mock T."/>
            <person name="Neilson J.A."/>
            <person name="Onodera N.T."/>
            <person name="Poole A.M."/>
            <person name="Pritham E.J."/>
            <person name="Richards T.A."/>
            <person name="Rocap G."/>
            <person name="Roy S.W."/>
            <person name="Sarai C."/>
            <person name="Schaack S."/>
            <person name="Shirato S."/>
            <person name="Slamovits C.H."/>
            <person name="Spencer D.F."/>
            <person name="Suzuki S."/>
            <person name="Worden A.Z."/>
            <person name="Zauner S."/>
            <person name="Barry K."/>
            <person name="Bell C."/>
            <person name="Bharti A.K."/>
            <person name="Crow J.A."/>
            <person name="Grimwood J."/>
            <person name="Kramer R."/>
            <person name="Lindquist E."/>
            <person name="Lucas S."/>
            <person name="Salamov A."/>
            <person name="McFadden G.I."/>
            <person name="Lane C.E."/>
            <person name="Keeling P.J."/>
            <person name="Gray M.W."/>
            <person name="Grigoriev I.V."/>
            <person name="Archibald J.M."/>
        </authorList>
    </citation>
    <scope>NUCLEOTIDE SEQUENCE</scope>
    <source>
        <strain evidence="8 10">CCMP2712</strain>
    </source>
</reference>
<name>L1IHH3_GUITC</name>
<dbReference type="AlphaFoldDB" id="L1IHH3"/>
<dbReference type="Proteomes" id="UP000011087">
    <property type="component" value="Unassembled WGS sequence"/>
</dbReference>
<dbReference type="GeneID" id="17292112"/>
<dbReference type="GO" id="GO:0030660">
    <property type="term" value="C:Golgi-associated vesicle membrane"/>
    <property type="evidence" value="ECO:0007669"/>
    <property type="project" value="TreeGrafter"/>
</dbReference>
<evidence type="ECO:0000256" key="5">
    <source>
        <dbReference type="ARBA" id="ARBA00022989"/>
    </source>
</evidence>
<keyword evidence="3 7" id="KW-0812">Transmembrane</keyword>
<comment type="subcellular location">
    <subcellularLocation>
        <location evidence="1">Endomembrane system</location>
        <topology evidence="1">Multi-pass membrane protein</topology>
    </subcellularLocation>
</comment>
<evidence type="ECO:0000256" key="6">
    <source>
        <dbReference type="ARBA" id="ARBA00023136"/>
    </source>
</evidence>
<dbReference type="GO" id="GO:0042500">
    <property type="term" value="F:aspartic endopeptidase activity, intramembrane cleaving"/>
    <property type="evidence" value="ECO:0007669"/>
    <property type="project" value="InterPro"/>
</dbReference>
<dbReference type="EMBL" id="JH993092">
    <property type="protein sequence ID" value="EKX35359.1"/>
    <property type="molecule type" value="Genomic_DNA"/>
</dbReference>
<feature type="transmembrane region" description="Helical" evidence="7">
    <location>
        <begin position="224"/>
        <end position="245"/>
    </location>
</feature>
<reference evidence="9" key="3">
    <citation type="submission" date="2015-06" db="UniProtKB">
        <authorList>
            <consortium name="EnsemblProtists"/>
        </authorList>
    </citation>
    <scope>IDENTIFICATION</scope>
</reference>
<dbReference type="GO" id="GO:0006465">
    <property type="term" value="P:signal peptide processing"/>
    <property type="evidence" value="ECO:0007669"/>
    <property type="project" value="TreeGrafter"/>
</dbReference>
<feature type="transmembrane region" description="Helical" evidence="7">
    <location>
        <begin position="407"/>
        <end position="425"/>
    </location>
</feature>
<evidence type="ECO:0000256" key="4">
    <source>
        <dbReference type="ARBA" id="ARBA00022801"/>
    </source>
</evidence>
<dbReference type="OrthoDB" id="48011at2759"/>
<dbReference type="GO" id="GO:0098553">
    <property type="term" value="C:lumenal side of endoplasmic reticulum membrane"/>
    <property type="evidence" value="ECO:0007669"/>
    <property type="project" value="TreeGrafter"/>
</dbReference>
<evidence type="ECO:0000313" key="10">
    <source>
        <dbReference type="Proteomes" id="UP000011087"/>
    </source>
</evidence>
<dbReference type="GO" id="GO:0098554">
    <property type="term" value="C:cytoplasmic side of endoplasmic reticulum membrane"/>
    <property type="evidence" value="ECO:0007669"/>
    <property type="project" value="TreeGrafter"/>
</dbReference>
<evidence type="ECO:0000256" key="3">
    <source>
        <dbReference type="ARBA" id="ARBA00022692"/>
    </source>
</evidence>
<evidence type="ECO:0000256" key="2">
    <source>
        <dbReference type="ARBA" id="ARBA00006859"/>
    </source>
</evidence>
<dbReference type="Pfam" id="PF04258">
    <property type="entry name" value="Peptidase_A22B"/>
    <property type="match status" value="1"/>
</dbReference>
<feature type="transmembrane region" description="Helical" evidence="7">
    <location>
        <begin position="130"/>
        <end position="154"/>
    </location>
</feature>
<dbReference type="SMART" id="SM00730">
    <property type="entry name" value="PSN"/>
    <property type="match status" value="1"/>
</dbReference>
<keyword evidence="5 7" id="KW-1133">Transmembrane helix</keyword>
<dbReference type="PANTHER" id="PTHR12174:SF22">
    <property type="entry name" value="SIGNAL PEPTIDE PEPTIDASE-LIKE 3"/>
    <property type="match status" value="1"/>
</dbReference>
<evidence type="ECO:0000313" key="8">
    <source>
        <dbReference type="EMBL" id="EKX35359.1"/>
    </source>
</evidence>
<dbReference type="InterPro" id="IPR006639">
    <property type="entry name" value="Preselin/SPP"/>
</dbReference>
<dbReference type="eggNOG" id="KOG2443">
    <property type="taxonomic scope" value="Eukaryota"/>
</dbReference>
<dbReference type="OMA" id="NGCFISS"/>
<proteinExistence type="inferred from homology"/>
<organism evidence="8">
    <name type="scientific">Guillardia theta (strain CCMP2712)</name>
    <name type="common">Cryptophyte</name>
    <dbReference type="NCBI Taxonomy" id="905079"/>
    <lineage>
        <taxon>Eukaryota</taxon>
        <taxon>Cryptophyceae</taxon>
        <taxon>Pyrenomonadales</taxon>
        <taxon>Geminigeraceae</taxon>
        <taxon>Guillardia</taxon>
    </lineage>
</organism>
<dbReference type="RefSeq" id="XP_005822339.1">
    <property type="nucleotide sequence ID" value="XM_005822282.1"/>
</dbReference>
<protein>
    <submittedName>
        <fullName evidence="8 9">Uncharacterized protein</fullName>
    </submittedName>
</protein>
<feature type="transmembrane region" description="Helical" evidence="7">
    <location>
        <begin position="265"/>
        <end position="284"/>
    </location>
</feature>
<reference evidence="10" key="2">
    <citation type="submission" date="2012-11" db="EMBL/GenBank/DDBJ databases">
        <authorList>
            <person name="Kuo A."/>
            <person name="Curtis B.A."/>
            <person name="Tanifuji G."/>
            <person name="Burki F."/>
            <person name="Gruber A."/>
            <person name="Irimia M."/>
            <person name="Maruyama S."/>
            <person name="Arias M.C."/>
            <person name="Ball S.G."/>
            <person name="Gile G.H."/>
            <person name="Hirakawa Y."/>
            <person name="Hopkins J.F."/>
            <person name="Rensing S.A."/>
            <person name="Schmutz J."/>
            <person name="Symeonidi A."/>
            <person name="Elias M."/>
            <person name="Eveleigh R.J."/>
            <person name="Herman E.K."/>
            <person name="Klute M.J."/>
            <person name="Nakayama T."/>
            <person name="Obornik M."/>
            <person name="Reyes-Prieto A."/>
            <person name="Armbrust E.V."/>
            <person name="Aves S.J."/>
            <person name="Beiko R.G."/>
            <person name="Coutinho P."/>
            <person name="Dacks J.B."/>
            <person name="Durnford D.G."/>
            <person name="Fast N.M."/>
            <person name="Green B.R."/>
            <person name="Grisdale C."/>
            <person name="Hempe F."/>
            <person name="Henrissat B."/>
            <person name="Hoppner M.P."/>
            <person name="Ishida K.-I."/>
            <person name="Kim E."/>
            <person name="Koreny L."/>
            <person name="Kroth P.G."/>
            <person name="Liu Y."/>
            <person name="Malik S.-B."/>
            <person name="Maier U.G."/>
            <person name="McRose D."/>
            <person name="Mock T."/>
            <person name="Neilson J.A."/>
            <person name="Onodera N.T."/>
            <person name="Poole A.M."/>
            <person name="Pritham E.J."/>
            <person name="Richards T.A."/>
            <person name="Rocap G."/>
            <person name="Roy S.W."/>
            <person name="Sarai C."/>
            <person name="Schaack S."/>
            <person name="Shirato S."/>
            <person name="Slamovits C.H."/>
            <person name="Spencer D.F."/>
            <person name="Suzuki S."/>
            <person name="Worden A.Z."/>
            <person name="Zauner S."/>
            <person name="Barry K."/>
            <person name="Bell C."/>
            <person name="Bharti A.K."/>
            <person name="Crow J.A."/>
            <person name="Grimwood J."/>
            <person name="Kramer R."/>
            <person name="Lindquist E."/>
            <person name="Lucas S."/>
            <person name="Salamov A."/>
            <person name="McFadden G.I."/>
            <person name="Lane C.E."/>
            <person name="Keeling P.J."/>
            <person name="Gray M.W."/>
            <person name="Grigoriev I.V."/>
            <person name="Archibald J.M."/>
        </authorList>
    </citation>
    <scope>NUCLEOTIDE SEQUENCE</scope>
    <source>
        <strain evidence="10">CCMP2712</strain>
    </source>
</reference>
<dbReference type="PaxDb" id="55529-EKX35359"/>
<evidence type="ECO:0000256" key="7">
    <source>
        <dbReference type="SAM" id="Phobius"/>
    </source>
</evidence>
<keyword evidence="6 7" id="KW-0472">Membrane</keyword>
<dbReference type="HOGENOM" id="CLU_632317_0_0_1"/>
<dbReference type="EnsemblProtists" id="EKX35359">
    <property type="protein sequence ID" value="EKX35359"/>
    <property type="gene ID" value="GUITHDRAFT_118483"/>
</dbReference>
<dbReference type="GO" id="GO:0033619">
    <property type="term" value="P:membrane protein proteolysis"/>
    <property type="evidence" value="ECO:0007669"/>
    <property type="project" value="TreeGrafter"/>
</dbReference>
<feature type="transmembrane region" description="Helical" evidence="7">
    <location>
        <begin position="175"/>
        <end position="196"/>
    </location>
</feature>
<dbReference type="PANTHER" id="PTHR12174">
    <property type="entry name" value="SIGNAL PEPTIDE PEPTIDASE"/>
    <property type="match status" value="1"/>
</dbReference>
<gene>
    <name evidence="8" type="ORF">GUITHDRAFT_118483</name>
</gene>
<keyword evidence="10" id="KW-1185">Reference proteome</keyword>
<evidence type="ECO:0000313" key="9">
    <source>
        <dbReference type="EnsemblProtists" id="EKX35359"/>
    </source>
</evidence>
<feature type="transmembrane region" description="Helical" evidence="7">
    <location>
        <begin position="20"/>
        <end position="39"/>
    </location>
</feature>
<comment type="similarity">
    <text evidence="2">Belongs to the peptidase A22B family.</text>
</comment>
<evidence type="ECO:0000256" key="1">
    <source>
        <dbReference type="ARBA" id="ARBA00004127"/>
    </source>
</evidence>
<feature type="transmembrane region" description="Helical" evidence="7">
    <location>
        <begin position="51"/>
        <end position="76"/>
    </location>
</feature>
<sequence>MQQQSEARSLQPNLLSKYTSVFVVLPLLSNVFPYLITMAQAATEQDERRTLIILFLILKRVYLYCMAISIVDLAALRSVDLPSSLGSRLKLLNDEILQSVGTANISKTFNDGEVAKQAYAKLDNVSGVSIAFFLPAFLAFSLFSSFFLFGSTLSNMDTSSSLLSSEVLQSLKRSLNVLPVLSGAGNFAVCTLFFQVEVRNFLSWLGVQAKDNEDGQKTSVSNQIPLLLSTAGVLFAFLAPSSVAWPMRNAINSCIAITAARSVQLASLPVTVAALGGLVAYDLFGVYGSSFLVPPASAAEPAASVMESVARAKLSGSSWQPGLLEVVIDGKPTDALGLADAVFPAMLTGWAARFDKDKTKESETTSPGEGQVDVQEKSNWYLQASLGGYSVGCFLCEAFNSGAGQPALLFLVPSTFLSILVAATLKSELGKIWK</sequence>
<dbReference type="InterPro" id="IPR007369">
    <property type="entry name" value="Peptidase_A22B_SPP"/>
</dbReference>
<accession>L1IHH3</accession>
<keyword evidence="4" id="KW-0378">Hydrolase</keyword>